<dbReference type="AlphaFoldDB" id="A0A0V0QUS5"/>
<reference evidence="2 3" key="1">
    <citation type="journal article" date="2015" name="Sci. Rep.">
        <title>Genome of the facultative scuticociliatosis pathogen Pseudocohnilembus persalinus provides insight into its virulence through horizontal gene transfer.</title>
        <authorList>
            <person name="Xiong J."/>
            <person name="Wang G."/>
            <person name="Cheng J."/>
            <person name="Tian M."/>
            <person name="Pan X."/>
            <person name="Warren A."/>
            <person name="Jiang C."/>
            <person name="Yuan D."/>
            <person name="Miao W."/>
        </authorList>
    </citation>
    <scope>NUCLEOTIDE SEQUENCE [LARGE SCALE GENOMIC DNA]</scope>
    <source>
        <strain evidence="2">36N120E</strain>
    </source>
</reference>
<proteinExistence type="predicted"/>
<evidence type="ECO:0000313" key="2">
    <source>
        <dbReference type="EMBL" id="KRX05728.1"/>
    </source>
</evidence>
<keyword evidence="1" id="KW-0175">Coiled coil</keyword>
<gene>
    <name evidence="2" type="ORF">PPERSA_09868</name>
</gene>
<feature type="coiled-coil region" evidence="1">
    <location>
        <begin position="202"/>
        <end position="249"/>
    </location>
</feature>
<organism evidence="2 3">
    <name type="scientific">Pseudocohnilembus persalinus</name>
    <name type="common">Ciliate</name>
    <dbReference type="NCBI Taxonomy" id="266149"/>
    <lineage>
        <taxon>Eukaryota</taxon>
        <taxon>Sar</taxon>
        <taxon>Alveolata</taxon>
        <taxon>Ciliophora</taxon>
        <taxon>Intramacronucleata</taxon>
        <taxon>Oligohymenophorea</taxon>
        <taxon>Scuticociliatia</taxon>
        <taxon>Philasterida</taxon>
        <taxon>Pseudocohnilembidae</taxon>
        <taxon>Pseudocohnilembus</taxon>
    </lineage>
</organism>
<sequence length="252" mass="30095">MDKLSDIRFFYKKCYSEYNQLVYLEQKFENYNQGDLNIVLKIMQEFNQAGKLFAKQGKIEKSIQNYQVFQMLFNYQPSIITGNQKVKQLQNKFLLNYSILLIKQQQPLLALVFLNQINQFQNDNSVSENKNSKDILHEKININQMQINQVEENLKTTFQTNQTDILQNYKISNNNMNIILTNQEHHSNKQLFQVNYRKGICYKELKEDKLALINLINALQKAEKYQFILQDDNDKKKKILKLIDEIQKKYNK</sequence>
<keyword evidence="3" id="KW-1185">Reference proteome</keyword>
<dbReference type="EMBL" id="LDAU01000105">
    <property type="protein sequence ID" value="KRX05728.1"/>
    <property type="molecule type" value="Genomic_DNA"/>
</dbReference>
<dbReference type="Proteomes" id="UP000054937">
    <property type="component" value="Unassembled WGS sequence"/>
</dbReference>
<protein>
    <submittedName>
        <fullName evidence="2">Uncharacterized protein</fullName>
    </submittedName>
</protein>
<evidence type="ECO:0000313" key="3">
    <source>
        <dbReference type="Proteomes" id="UP000054937"/>
    </source>
</evidence>
<accession>A0A0V0QUS5</accession>
<comment type="caution">
    <text evidence="2">The sequence shown here is derived from an EMBL/GenBank/DDBJ whole genome shotgun (WGS) entry which is preliminary data.</text>
</comment>
<name>A0A0V0QUS5_PSEPJ</name>
<evidence type="ECO:0000256" key="1">
    <source>
        <dbReference type="SAM" id="Coils"/>
    </source>
</evidence>
<dbReference type="InParanoid" id="A0A0V0QUS5"/>